<name>A0AAN8BTW0_9TELE</name>
<keyword evidence="3" id="KW-1185">Reference proteome</keyword>
<accession>A0AAN8BTW0</accession>
<feature type="compositionally biased region" description="Polar residues" evidence="1">
    <location>
        <begin position="16"/>
        <end position="27"/>
    </location>
</feature>
<gene>
    <name evidence="2" type="ORF">CesoFtcFv8_012226</name>
</gene>
<organism evidence="2 3">
    <name type="scientific">Champsocephalus esox</name>
    <name type="common">pike icefish</name>
    <dbReference type="NCBI Taxonomy" id="159716"/>
    <lineage>
        <taxon>Eukaryota</taxon>
        <taxon>Metazoa</taxon>
        <taxon>Chordata</taxon>
        <taxon>Craniata</taxon>
        <taxon>Vertebrata</taxon>
        <taxon>Euteleostomi</taxon>
        <taxon>Actinopterygii</taxon>
        <taxon>Neopterygii</taxon>
        <taxon>Teleostei</taxon>
        <taxon>Neoteleostei</taxon>
        <taxon>Acanthomorphata</taxon>
        <taxon>Eupercaria</taxon>
        <taxon>Perciformes</taxon>
        <taxon>Notothenioidei</taxon>
        <taxon>Channichthyidae</taxon>
        <taxon>Champsocephalus</taxon>
    </lineage>
</organism>
<evidence type="ECO:0000313" key="2">
    <source>
        <dbReference type="EMBL" id="KAK5891785.1"/>
    </source>
</evidence>
<protein>
    <submittedName>
        <fullName evidence="2">Uncharacterized protein</fullName>
    </submittedName>
</protein>
<dbReference type="Proteomes" id="UP001335648">
    <property type="component" value="Unassembled WGS sequence"/>
</dbReference>
<sequence>MLLRSSRASQQSLSLNHTGSETHSRQVNPPELGFICSHPAVPPPTPADPHPALPPPLPSLLKRFPASPSSSPPSR</sequence>
<feature type="compositionally biased region" description="Low complexity" evidence="1">
    <location>
        <begin position="59"/>
        <end position="69"/>
    </location>
</feature>
<evidence type="ECO:0000256" key="1">
    <source>
        <dbReference type="SAM" id="MobiDB-lite"/>
    </source>
</evidence>
<reference evidence="2 3" key="1">
    <citation type="journal article" date="2023" name="Mol. Biol. Evol.">
        <title>Genomics of Secondarily Temperate Adaptation in the Only Non-Antarctic Icefish.</title>
        <authorList>
            <person name="Rivera-Colon A.G."/>
            <person name="Rayamajhi N."/>
            <person name="Minhas B.F."/>
            <person name="Madrigal G."/>
            <person name="Bilyk K.T."/>
            <person name="Yoon V."/>
            <person name="Hune M."/>
            <person name="Gregory S."/>
            <person name="Cheng C.H.C."/>
            <person name="Catchen J.M."/>
        </authorList>
    </citation>
    <scope>NUCLEOTIDE SEQUENCE [LARGE SCALE GENOMIC DNA]</scope>
    <source>
        <strain evidence="2">JC2023a</strain>
    </source>
</reference>
<feature type="compositionally biased region" description="Pro residues" evidence="1">
    <location>
        <begin position="40"/>
        <end position="58"/>
    </location>
</feature>
<dbReference type="EMBL" id="JAULUE010002055">
    <property type="protein sequence ID" value="KAK5891785.1"/>
    <property type="molecule type" value="Genomic_DNA"/>
</dbReference>
<feature type="compositionally biased region" description="Low complexity" evidence="1">
    <location>
        <begin position="1"/>
        <end position="15"/>
    </location>
</feature>
<dbReference type="AlphaFoldDB" id="A0AAN8BTW0"/>
<comment type="caution">
    <text evidence="2">The sequence shown here is derived from an EMBL/GenBank/DDBJ whole genome shotgun (WGS) entry which is preliminary data.</text>
</comment>
<proteinExistence type="predicted"/>
<evidence type="ECO:0000313" key="3">
    <source>
        <dbReference type="Proteomes" id="UP001335648"/>
    </source>
</evidence>
<feature type="region of interest" description="Disordered" evidence="1">
    <location>
        <begin position="1"/>
        <end position="75"/>
    </location>
</feature>